<name>W7SYP3_9STRA</name>
<dbReference type="AlphaFoldDB" id="W7SYP3"/>
<accession>W7SYP3</accession>
<dbReference type="EMBL" id="AZIL01003562">
    <property type="protein sequence ID" value="EWM19975.1"/>
    <property type="molecule type" value="Genomic_DNA"/>
</dbReference>
<evidence type="ECO:0000313" key="1">
    <source>
        <dbReference type="EMBL" id="EWM19975.1"/>
    </source>
</evidence>
<keyword evidence="2" id="KW-1185">Reference proteome</keyword>
<reference evidence="1 2" key="1">
    <citation type="journal article" date="2014" name="Mol. Plant">
        <title>Chromosome Scale Genome Assembly and Transcriptome Profiling of Nannochloropsis gaditana in Nitrogen Depletion.</title>
        <authorList>
            <person name="Corteggiani Carpinelli E."/>
            <person name="Telatin A."/>
            <person name="Vitulo N."/>
            <person name="Forcato C."/>
            <person name="D'Angelo M."/>
            <person name="Schiavon R."/>
            <person name="Vezzi A."/>
            <person name="Giacometti G.M."/>
            <person name="Morosinotto T."/>
            <person name="Valle G."/>
        </authorList>
    </citation>
    <scope>NUCLEOTIDE SEQUENCE [LARGE SCALE GENOMIC DNA]</scope>
    <source>
        <strain evidence="1 2">B-31</strain>
    </source>
</reference>
<evidence type="ECO:0000313" key="2">
    <source>
        <dbReference type="Proteomes" id="UP000019335"/>
    </source>
</evidence>
<proteinExistence type="predicted"/>
<gene>
    <name evidence="1" type="ORF">Naga_102524g1</name>
</gene>
<organism evidence="1 2">
    <name type="scientific">Nannochloropsis gaditana</name>
    <dbReference type="NCBI Taxonomy" id="72520"/>
    <lineage>
        <taxon>Eukaryota</taxon>
        <taxon>Sar</taxon>
        <taxon>Stramenopiles</taxon>
        <taxon>Ochrophyta</taxon>
        <taxon>Eustigmatophyceae</taxon>
        <taxon>Eustigmatales</taxon>
        <taxon>Monodopsidaceae</taxon>
        <taxon>Nannochloropsis</taxon>
    </lineage>
</organism>
<protein>
    <submittedName>
        <fullName evidence="1">Beta-ketoacyl-thiolase</fullName>
    </submittedName>
</protein>
<sequence>MKKGPLGVFKHLAKLNFKDLGLETPAIANYTTGEVMGHSSDRLSAKFGVSRREQEGPGGAGVITHHTSLWMFLASS</sequence>
<comment type="caution">
    <text evidence="1">The sequence shown here is derived from an EMBL/GenBank/DDBJ whole genome shotgun (WGS) entry which is preliminary data.</text>
</comment>
<dbReference type="OrthoDB" id="5404651at2759"/>
<dbReference type="Proteomes" id="UP000019335">
    <property type="component" value="Unassembled WGS sequence"/>
</dbReference>